<name>A0A1M6N589_9PROT</name>
<dbReference type="Proteomes" id="UP000184387">
    <property type="component" value="Unassembled WGS sequence"/>
</dbReference>
<evidence type="ECO:0008006" key="3">
    <source>
        <dbReference type="Google" id="ProtNLM"/>
    </source>
</evidence>
<protein>
    <recommendedName>
        <fullName evidence="3">DUF4268 domain-containing protein</fullName>
    </recommendedName>
</protein>
<dbReference type="RefSeq" id="WP_217659710.1">
    <property type="nucleotide sequence ID" value="NZ_FQZF01000024.1"/>
</dbReference>
<dbReference type="EMBL" id="FQZF01000024">
    <property type="protein sequence ID" value="SHJ90803.1"/>
    <property type="molecule type" value="Genomic_DNA"/>
</dbReference>
<accession>A0A1M6N589</accession>
<gene>
    <name evidence="1" type="ORF">SAMN02745194_03713</name>
</gene>
<dbReference type="Gene3D" id="3.40.1350.10">
    <property type="match status" value="1"/>
</dbReference>
<reference evidence="1 2" key="1">
    <citation type="submission" date="2016-11" db="EMBL/GenBank/DDBJ databases">
        <authorList>
            <person name="Jaros S."/>
            <person name="Januszkiewicz K."/>
            <person name="Wedrychowicz H."/>
        </authorList>
    </citation>
    <scope>NUCLEOTIDE SEQUENCE [LARGE SCALE GENOMIC DNA]</scope>
    <source>
        <strain evidence="1 2">DSM 14916</strain>
    </source>
</reference>
<organism evidence="1 2">
    <name type="scientific">Muricoccus roseus</name>
    <dbReference type="NCBI Taxonomy" id="198092"/>
    <lineage>
        <taxon>Bacteria</taxon>
        <taxon>Pseudomonadati</taxon>
        <taxon>Pseudomonadota</taxon>
        <taxon>Alphaproteobacteria</taxon>
        <taxon>Acetobacterales</taxon>
        <taxon>Roseomonadaceae</taxon>
        <taxon>Muricoccus</taxon>
    </lineage>
</organism>
<feature type="non-terminal residue" evidence="1">
    <location>
        <position position="1"/>
    </location>
</feature>
<dbReference type="InterPro" id="IPR011856">
    <property type="entry name" value="tRNA_endonuc-like_dom_sf"/>
</dbReference>
<dbReference type="GO" id="GO:0003676">
    <property type="term" value="F:nucleic acid binding"/>
    <property type="evidence" value="ECO:0007669"/>
    <property type="project" value="InterPro"/>
</dbReference>
<evidence type="ECO:0000313" key="1">
    <source>
        <dbReference type="EMBL" id="SHJ90803.1"/>
    </source>
</evidence>
<sequence length="433" mass="47641">ESCSSNRVEGRLLQQPVRDCTIRLADMNRQHATPFLIPVDTSTAVPLAQRSSGNGVTEATIQQLVHAHPMCLPISEIDPMFEGPVSICTELNTPAGPIDVFLITPSGLPVIAECKLWRNPESRREVVGQILDYAKELSRWSSSDLQREVSRRVGRQGNPLLAKVREAAPDTDEVRFNDAVTQNLRRGRFLLLIVGDGIREGVEAITEYLQAHAGLHFSLGSVEIPIYALPDGSRLVAPRVLARTQVVSRTVVALPEGYALQEKQASVPTDADPEADALANERLKFWTEFLTFLKLDDPEQAPPRPSRQGYITLSLPGPAGTSWLTVYRDLHRNEVGVFLSSSRSSAGEYAMQIIAEDWPTVKHELGGTAKLAEKDGRPRIADALVAAPLTDPEKRRAAFSWLAQRVNDFVNVMRPRVRSAVVNYQAPGGESAH</sequence>
<proteinExistence type="predicted"/>
<evidence type="ECO:0000313" key="2">
    <source>
        <dbReference type="Proteomes" id="UP000184387"/>
    </source>
</evidence>
<keyword evidence="2" id="KW-1185">Reference proteome</keyword>
<dbReference type="STRING" id="198092.SAMN02745194_03713"/>
<dbReference type="AlphaFoldDB" id="A0A1M6N589"/>